<name>A0A8S0TLD6_OLEEU</name>
<dbReference type="InterPro" id="IPR044670">
    <property type="entry name" value="SOFL"/>
</dbReference>
<organism evidence="8 9">
    <name type="scientific">Olea europaea subsp. europaea</name>
    <dbReference type="NCBI Taxonomy" id="158383"/>
    <lineage>
        <taxon>Eukaryota</taxon>
        <taxon>Viridiplantae</taxon>
        <taxon>Streptophyta</taxon>
        <taxon>Embryophyta</taxon>
        <taxon>Tracheophyta</taxon>
        <taxon>Spermatophyta</taxon>
        <taxon>Magnoliopsida</taxon>
        <taxon>eudicotyledons</taxon>
        <taxon>Gunneridae</taxon>
        <taxon>Pentapetalae</taxon>
        <taxon>asterids</taxon>
        <taxon>lamiids</taxon>
        <taxon>Lamiales</taxon>
        <taxon>Oleaceae</taxon>
        <taxon>Oleeae</taxon>
        <taxon>Olea</taxon>
    </lineage>
</organism>
<comment type="similarity">
    <text evidence="6">Belongs to the SOFL plant protein family.</text>
</comment>
<protein>
    <submittedName>
        <fullName evidence="8">Uncharacterized protein</fullName>
    </submittedName>
</protein>
<reference evidence="8 9" key="1">
    <citation type="submission" date="2019-12" db="EMBL/GenBank/DDBJ databases">
        <authorList>
            <person name="Alioto T."/>
            <person name="Alioto T."/>
            <person name="Gomez Garrido J."/>
        </authorList>
    </citation>
    <scope>NUCLEOTIDE SEQUENCE [LARGE SCALE GENOMIC DNA]</scope>
</reference>
<dbReference type="PANTHER" id="PTHR33347:SF34">
    <property type="entry name" value="PROTEIN SOB FIVE-LIKE 6"/>
    <property type="match status" value="1"/>
</dbReference>
<dbReference type="GO" id="GO:0009736">
    <property type="term" value="P:cytokinin-activated signaling pathway"/>
    <property type="evidence" value="ECO:0007669"/>
    <property type="project" value="UniProtKB-KW"/>
</dbReference>
<evidence type="ECO:0000256" key="6">
    <source>
        <dbReference type="ARBA" id="ARBA00024199"/>
    </source>
</evidence>
<keyword evidence="9" id="KW-1185">Reference proteome</keyword>
<accession>A0A8S0TLD6</accession>
<evidence type="ECO:0000313" key="8">
    <source>
        <dbReference type="EMBL" id="CAA3005565.1"/>
    </source>
</evidence>
<evidence type="ECO:0000256" key="2">
    <source>
        <dbReference type="ARBA" id="ARBA00022490"/>
    </source>
</evidence>
<evidence type="ECO:0000256" key="1">
    <source>
        <dbReference type="ARBA" id="ARBA00004496"/>
    </source>
</evidence>
<keyword evidence="2" id="KW-0963">Cytoplasm</keyword>
<comment type="subcellular location">
    <subcellularLocation>
        <location evidence="1">Cytoplasm</location>
    </subcellularLocation>
</comment>
<dbReference type="GO" id="GO:0009691">
    <property type="term" value="P:cytokinin biosynthetic process"/>
    <property type="evidence" value="ECO:0007669"/>
    <property type="project" value="UniProtKB-KW"/>
</dbReference>
<dbReference type="AlphaFoldDB" id="A0A8S0TLD6"/>
<dbReference type="Gramene" id="OE9A050598T3">
    <property type="protein sequence ID" value="OE9A050598C3"/>
    <property type="gene ID" value="OE9A050598"/>
</dbReference>
<keyword evidence="3" id="KW-0203">Cytokinin biosynthesis</keyword>
<gene>
    <name evidence="8" type="ORF">OLEA9_A050598</name>
</gene>
<evidence type="ECO:0000256" key="4">
    <source>
        <dbReference type="ARBA" id="ARBA00022864"/>
    </source>
</evidence>
<evidence type="ECO:0000313" key="9">
    <source>
        <dbReference type="Proteomes" id="UP000594638"/>
    </source>
</evidence>
<keyword evidence="4" id="KW-0932">Cytokinin signaling pathway</keyword>
<evidence type="ECO:0000256" key="5">
    <source>
        <dbReference type="ARBA" id="ARBA00023242"/>
    </source>
</evidence>
<dbReference type="EMBL" id="CACTIH010007247">
    <property type="protein sequence ID" value="CAA3005565.1"/>
    <property type="molecule type" value="Genomic_DNA"/>
</dbReference>
<dbReference type="GO" id="GO:0005737">
    <property type="term" value="C:cytoplasm"/>
    <property type="evidence" value="ECO:0007669"/>
    <property type="project" value="UniProtKB-SubCell"/>
</dbReference>
<comment type="caution">
    <text evidence="8">The sequence shown here is derived from an EMBL/GenBank/DDBJ whole genome shotgun (WGS) entry which is preliminary data.</text>
</comment>
<evidence type="ECO:0000256" key="7">
    <source>
        <dbReference type="SAM" id="MobiDB-lite"/>
    </source>
</evidence>
<evidence type="ECO:0000256" key="3">
    <source>
        <dbReference type="ARBA" id="ARBA00022712"/>
    </source>
</evidence>
<keyword evidence="5" id="KW-0539">Nucleus</keyword>
<feature type="region of interest" description="Disordered" evidence="7">
    <location>
        <begin position="152"/>
        <end position="173"/>
    </location>
</feature>
<feature type="compositionally biased region" description="Low complexity" evidence="7">
    <location>
        <begin position="152"/>
        <end position="166"/>
    </location>
</feature>
<dbReference type="Proteomes" id="UP000594638">
    <property type="component" value="Unassembled WGS sequence"/>
</dbReference>
<sequence>MNISNSECNSGCESGWTTYFDQFSNYSGRYNSSFGRPIDEYYGKGSYANDESEEEDLSMVSDASSGPPILDEYEESPVGRLMKSKQKKKTKEQKKLYLDDTANSPFFHFSQDNVGSFSNQNEREHVPYLSKEASAANFTGESTRKKHLNFLKSSIKGKSGSGKSEGFLGRKKH</sequence>
<proteinExistence type="inferred from homology"/>
<feature type="region of interest" description="Disordered" evidence="7">
    <location>
        <begin position="43"/>
        <end position="73"/>
    </location>
</feature>
<dbReference type="OrthoDB" id="759087at2759"/>
<dbReference type="PANTHER" id="PTHR33347">
    <property type="entry name" value="OSJNBA0091C07.3 PROTEIN"/>
    <property type="match status" value="1"/>
</dbReference>